<gene>
    <name evidence="7" type="ORF">SELSPUOL_00786</name>
</gene>
<comment type="similarity">
    <text evidence="2">Belongs to the nitroreductase family.</text>
</comment>
<feature type="domain" description="Nitroreductase" evidence="6">
    <location>
        <begin position="27"/>
        <end position="80"/>
    </location>
</feature>
<dbReference type="AlphaFoldDB" id="C9LTY1"/>
<dbReference type="STRING" id="546271.Selsp_1424"/>
<dbReference type="eggNOG" id="COG0778">
    <property type="taxonomic scope" value="Bacteria"/>
</dbReference>
<evidence type="ECO:0000259" key="6">
    <source>
        <dbReference type="Pfam" id="PF00881"/>
    </source>
</evidence>
<keyword evidence="5" id="KW-0560">Oxidoreductase</keyword>
<sequence length="189" mass="21399">MLEYIKDVWMCIFVEEEFFMSFLDLAKKRYSCRKLSAQPVEEEKLQKILEAGNLAPTAHNNQPLHIWLLESAEAMEKVSQTTSFIFGAPVAFVVGSKADDAWVRPFDKKNFADVDASIVATHMMLAIEDLGLGTTWVAHFDAPKLKELFPEMEDYELVAIFPVGYPAEDAKPSARHAERVGIEMLADWL</sequence>
<accession>C9LTY1</accession>
<dbReference type="SUPFAM" id="SSF55469">
    <property type="entry name" value="FMN-dependent nitroreductase-like"/>
    <property type="match status" value="1"/>
</dbReference>
<evidence type="ECO:0000256" key="3">
    <source>
        <dbReference type="ARBA" id="ARBA00022630"/>
    </source>
</evidence>
<evidence type="ECO:0000256" key="2">
    <source>
        <dbReference type="ARBA" id="ARBA00007118"/>
    </source>
</evidence>
<evidence type="ECO:0000313" key="7">
    <source>
        <dbReference type="EMBL" id="EEX77512.1"/>
    </source>
</evidence>
<dbReference type="InterPro" id="IPR000415">
    <property type="entry name" value="Nitroreductase-like"/>
</dbReference>
<comment type="caution">
    <text evidence="7">The sequence shown here is derived from an EMBL/GenBank/DDBJ whole genome shotgun (WGS) entry which is preliminary data.</text>
</comment>
<dbReference type="EMBL" id="ACKP02000015">
    <property type="protein sequence ID" value="EEX77512.1"/>
    <property type="molecule type" value="Genomic_DNA"/>
</dbReference>
<evidence type="ECO:0000256" key="4">
    <source>
        <dbReference type="ARBA" id="ARBA00022643"/>
    </source>
</evidence>
<dbReference type="Gene3D" id="3.40.109.10">
    <property type="entry name" value="NADH Oxidase"/>
    <property type="match status" value="1"/>
</dbReference>
<dbReference type="PANTHER" id="PTHR43673:SF2">
    <property type="entry name" value="NITROREDUCTASE"/>
    <property type="match status" value="1"/>
</dbReference>
<dbReference type="InterPro" id="IPR029479">
    <property type="entry name" value="Nitroreductase"/>
</dbReference>
<dbReference type="GO" id="GO:0016491">
    <property type="term" value="F:oxidoreductase activity"/>
    <property type="evidence" value="ECO:0007669"/>
    <property type="project" value="UniProtKB-KW"/>
</dbReference>
<evidence type="ECO:0000313" key="8">
    <source>
        <dbReference type="Proteomes" id="UP000003505"/>
    </source>
</evidence>
<protein>
    <submittedName>
        <fullName evidence="7">Nitroreductase family protein</fullName>
    </submittedName>
</protein>
<dbReference type="PANTHER" id="PTHR43673">
    <property type="entry name" value="NAD(P)H NITROREDUCTASE YDGI-RELATED"/>
    <property type="match status" value="1"/>
</dbReference>
<organism evidence="7 8">
    <name type="scientific">Selenomonas sputigena (strain ATCC 35185 / DSM 20758 / CCUG 44933 / VPI D19B-28)</name>
    <dbReference type="NCBI Taxonomy" id="546271"/>
    <lineage>
        <taxon>Bacteria</taxon>
        <taxon>Bacillati</taxon>
        <taxon>Bacillota</taxon>
        <taxon>Negativicutes</taxon>
        <taxon>Selenomonadales</taxon>
        <taxon>Selenomonadaceae</taxon>
        <taxon>Selenomonas</taxon>
    </lineage>
</organism>
<evidence type="ECO:0000256" key="5">
    <source>
        <dbReference type="ARBA" id="ARBA00023002"/>
    </source>
</evidence>
<dbReference type="Proteomes" id="UP000003505">
    <property type="component" value="Unassembled WGS sequence"/>
</dbReference>
<keyword evidence="4" id="KW-0288">FMN</keyword>
<name>C9LTY1_SELS3</name>
<feature type="domain" description="Nitroreductase" evidence="6">
    <location>
        <begin position="83"/>
        <end position="165"/>
    </location>
</feature>
<reference evidence="7 8" key="1">
    <citation type="submission" date="2009-09" db="EMBL/GenBank/DDBJ databases">
        <authorList>
            <person name="Weinstock G."/>
            <person name="Sodergren E."/>
            <person name="Clifton S."/>
            <person name="Fulton L."/>
            <person name="Fulton B."/>
            <person name="Courtney L."/>
            <person name="Fronick C."/>
            <person name="Harrison M."/>
            <person name="Strong C."/>
            <person name="Farmer C."/>
            <person name="Delahaunty K."/>
            <person name="Markovic C."/>
            <person name="Hall O."/>
            <person name="Minx P."/>
            <person name="Tomlinson C."/>
            <person name="Mitreva M."/>
            <person name="Nelson J."/>
            <person name="Hou S."/>
            <person name="Wollam A."/>
            <person name="Pepin K.H."/>
            <person name="Johnson M."/>
            <person name="Bhonagiri V."/>
            <person name="Nash W.E."/>
            <person name="Warren W."/>
            <person name="Chinwalla A."/>
            <person name="Mardis E.R."/>
            <person name="Wilson R.K."/>
        </authorList>
    </citation>
    <scope>NUCLEOTIDE SEQUENCE [LARGE SCALE GENOMIC DNA]</scope>
    <source>
        <strain evidence="8">ATCC 35185 / DSM 20758 / VPI D19B-28</strain>
    </source>
</reference>
<dbReference type="Pfam" id="PF00881">
    <property type="entry name" value="Nitroreductase"/>
    <property type="match status" value="2"/>
</dbReference>
<keyword evidence="3" id="KW-0285">Flavoprotein</keyword>
<comment type="cofactor">
    <cofactor evidence="1">
        <name>FMN</name>
        <dbReference type="ChEBI" id="CHEBI:58210"/>
    </cofactor>
</comment>
<proteinExistence type="inferred from homology"/>
<evidence type="ECO:0000256" key="1">
    <source>
        <dbReference type="ARBA" id="ARBA00001917"/>
    </source>
</evidence>
<dbReference type="CDD" id="cd20609">
    <property type="entry name" value="nitroreductase"/>
    <property type="match status" value="1"/>
</dbReference>